<evidence type="ECO:0000256" key="1">
    <source>
        <dbReference type="ARBA" id="ARBA00008535"/>
    </source>
</evidence>
<dbReference type="SUPFAM" id="SSF52540">
    <property type="entry name" value="P-loop containing nucleoside triphosphate hydrolases"/>
    <property type="match status" value="2"/>
</dbReference>
<dbReference type="InParanoid" id="A0A6J2WZK8"/>
<protein>
    <submittedName>
        <fullName evidence="8">GTPase IMAP family member 8-like</fullName>
    </submittedName>
</protein>
<evidence type="ECO:0000256" key="2">
    <source>
        <dbReference type="ARBA" id="ARBA00022741"/>
    </source>
</evidence>
<dbReference type="InterPro" id="IPR027417">
    <property type="entry name" value="P-loop_NTPase"/>
</dbReference>
<dbReference type="InterPro" id="IPR045058">
    <property type="entry name" value="GIMA/IAN/Toc"/>
</dbReference>
<keyword evidence="7" id="KW-1185">Reference proteome</keyword>
<keyword evidence="3" id="KW-0342">GTP-binding</keyword>
<dbReference type="PROSITE" id="PS51720">
    <property type="entry name" value="G_AIG1"/>
    <property type="match status" value="2"/>
</dbReference>
<dbReference type="RefSeq" id="XP_030649773.1">
    <property type="nucleotide sequence ID" value="XM_030793913.1"/>
</dbReference>
<feature type="compositionally biased region" description="Basic and acidic residues" evidence="5">
    <location>
        <begin position="271"/>
        <end position="292"/>
    </location>
</feature>
<feature type="domain" description="AIG1-type G" evidence="6">
    <location>
        <begin position="376"/>
        <end position="575"/>
    </location>
</feature>
<feature type="coiled-coil region" evidence="4">
    <location>
        <begin position="305"/>
        <end position="372"/>
    </location>
</feature>
<dbReference type="PANTHER" id="PTHR10903">
    <property type="entry name" value="GTPASE, IMAP FAMILY MEMBER-RELATED"/>
    <property type="match status" value="1"/>
</dbReference>
<dbReference type="GeneID" id="115829746"/>
<proteinExistence type="inferred from homology"/>
<gene>
    <name evidence="8" type="primary">LOC115829746</name>
</gene>
<evidence type="ECO:0000313" key="8">
    <source>
        <dbReference type="RefSeq" id="XP_030649773.1"/>
    </source>
</evidence>
<accession>A0A6J2WZK8</accession>
<dbReference type="Proteomes" id="UP000504632">
    <property type="component" value="Chromosome 16"/>
</dbReference>
<dbReference type="OrthoDB" id="5985928at2759"/>
<evidence type="ECO:0000259" key="6">
    <source>
        <dbReference type="PROSITE" id="PS51720"/>
    </source>
</evidence>
<feature type="region of interest" description="Disordered" evidence="5">
    <location>
        <begin position="246"/>
        <end position="293"/>
    </location>
</feature>
<dbReference type="CDD" id="cd01852">
    <property type="entry name" value="AIG1"/>
    <property type="match status" value="2"/>
</dbReference>
<dbReference type="InterPro" id="IPR006703">
    <property type="entry name" value="G_AIG1"/>
</dbReference>
<feature type="compositionally biased region" description="Basic and acidic residues" evidence="5">
    <location>
        <begin position="246"/>
        <end position="255"/>
    </location>
</feature>
<comment type="similarity">
    <text evidence="1">Belongs to the TRAFAC class TrmE-Era-EngA-EngB-Septin-like GTPase superfamily. AIG1/Toc34/Toc159-like paraseptin GTPase family. IAN subfamily.</text>
</comment>
<feature type="coiled-coil region" evidence="4">
    <location>
        <begin position="574"/>
        <end position="622"/>
    </location>
</feature>
<reference evidence="8" key="1">
    <citation type="submission" date="2025-08" db="UniProtKB">
        <authorList>
            <consortium name="RefSeq"/>
        </authorList>
    </citation>
    <scope>IDENTIFICATION</scope>
</reference>
<dbReference type="GO" id="GO:0005525">
    <property type="term" value="F:GTP binding"/>
    <property type="evidence" value="ECO:0007669"/>
    <property type="project" value="UniProtKB-KW"/>
</dbReference>
<feature type="region of interest" description="Disordered" evidence="5">
    <location>
        <begin position="631"/>
        <end position="658"/>
    </location>
</feature>
<sequence length="754" mass="86968">MCRHKPLRGDDKRIVLVGKTGVGKSSTGNTILGIKAFHQEASSKSITKICKLGKNVVNGQHVSVVDTPGLYETDIPEEEVIPEIIQCVDMTSPGPHVFLLVASIGRFTMEEVQAVLKVQEIFGDRALKYMMVLFTRGDDLEGSIEEYLANGQRELKNCIEKCGGRYHVFNNKDKKDHEQVTTLLKKIDAMVEQNGGECYTNLMYQMVEEHKRRETKLKKEIQNTHDAMKKKEEQLLEKIKQIEQQQKEEKLRDRNLYAQVSKVVPQPSGKTQEKVPAREEKGEEKSEKEKRQNGVTAMKNVLEMEQQHKAEQAMLKKRMQDTERNVEIAAAQHQQRMQEKKEKLESEKNKMVMEHQRKMKELEQEAASVEKPTISFSDTRIVLVGKTGVGKSATGNTILGTKAFHQQASSRSVTRICKLGKNVVNGQHISVVDTPGLYDTDIPEEEVIPEIIQCIDMTSPGPHVFLLVACIGRFTKEEVQAVLKVQEIFGDRALKYMMVLFTRGDDLDGSIEEYLANGQKELKNCIEKCGGRYHVFNNKDKKNRAQVTSLLKKIDSLVEENGGDCYTNMMYQVVEEYRRREAKLMKDIEITKEKMRKKEEELQEIINLRKQEQTNLKSTENTLNAKLSKIALEAPEETKEEVNKEKEQKSSDKPNYGDSYMRRVFDLEQQRKSEQAMHRKRMREAEVQMQITAAQHQRRMEETREKIELEKLEMFREHQKKMDELMQEIQQTRAEKEEWLHKNLQKKTGGCTIS</sequence>
<evidence type="ECO:0000256" key="5">
    <source>
        <dbReference type="SAM" id="MobiDB-lite"/>
    </source>
</evidence>
<dbReference type="FunFam" id="3.40.50.300:FF:000366">
    <property type="entry name" value="GTPase, IMAP family member 2"/>
    <property type="match status" value="2"/>
</dbReference>
<keyword evidence="4" id="KW-0175">Coiled coil</keyword>
<name>A0A6J2WZK8_CHACN</name>
<dbReference type="Pfam" id="PF04548">
    <property type="entry name" value="AIG1"/>
    <property type="match status" value="2"/>
</dbReference>
<keyword evidence="2" id="KW-0547">Nucleotide-binding</keyword>
<evidence type="ECO:0000256" key="3">
    <source>
        <dbReference type="ARBA" id="ARBA00023134"/>
    </source>
</evidence>
<organism evidence="7 8">
    <name type="scientific">Chanos chanos</name>
    <name type="common">Milkfish</name>
    <name type="synonym">Mugil chanos</name>
    <dbReference type="NCBI Taxonomy" id="29144"/>
    <lineage>
        <taxon>Eukaryota</taxon>
        <taxon>Metazoa</taxon>
        <taxon>Chordata</taxon>
        <taxon>Craniata</taxon>
        <taxon>Vertebrata</taxon>
        <taxon>Euteleostomi</taxon>
        <taxon>Actinopterygii</taxon>
        <taxon>Neopterygii</taxon>
        <taxon>Teleostei</taxon>
        <taxon>Ostariophysi</taxon>
        <taxon>Gonorynchiformes</taxon>
        <taxon>Chanidae</taxon>
        <taxon>Chanos</taxon>
    </lineage>
</organism>
<evidence type="ECO:0000313" key="7">
    <source>
        <dbReference type="Proteomes" id="UP000504632"/>
    </source>
</evidence>
<dbReference type="Gene3D" id="3.40.50.300">
    <property type="entry name" value="P-loop containing nucleotide triphosphate hydrolases"/>
    <property type="match status" value="2"/>
</dbReference>
<evidence type="ECO:0000256" key="4">
    <source>
        <dbReference type="SAM" id="Coils"/>
    </source>
</evidence>
<feature type="compositionally biased region" description="Basic and acidic residues" evidence="5">
    <location>
        <begin position="636"/>
        <end position="652"/>
    </location>
</feature>
<dbReference type="AlphaFoldDB" id="A0A6J2WZK8"/>
<feature type="domain" description="AIG1-type G" evidence="6">
    <location>
        <begin position="9"/>
        <end position="208"/>
    </location>
</feature>
<feature type="coiled-coil region" evidence="4">
    <location>
        <begin position="693"/>
        <end position="742"/>
    </location>
</feature>
<dbReference type="PANTHER" id="PTHR10903:SF170">
    <property type="entry name" value="GTPASE IMAP FAMILY MEMBER 7"/>
    <property type="match status" value="1"/>
</dbReference>